<accession>A0A8J4G646</accession>
<dbReference type="PANTHER" id="PTHR31133:SF12">
    <property type="entry name" value="MEMBRANE PROTEIN"/>
    <property type="match status" value="1"/>
</dbReference>
<keyword evidence="2" id="KW-1133">Transmembrane helix</keyword>
<evidence type="ECO:0000256" key="1">
    <source>
        <dbReference type="SAM" id="MobiDB-lite"/>
    </source>
</evidence>
<dbReference type="EMBL" id="BNCQ01000008">
    <property type="protein sequence ID" value="GIM00733.1"/>
    <property type="molecule type" value="Genomic_DNA"/>
</dbReference>
<feature type="region of interest" description="Disordered" evidence="1">
    <location>
        <begin position="430"/>
        <end position="482"/>
    </location>
</feature>
<feature type="transmembrane region" description="Helical" evidence="2">
    <location>
        <begin position="285"/>
        <end position="306"/>
    </location>
</feature>
<protein>
    <submittedName>
        <fullName evidence="3">Uncharacterized protein</fullName>
    </submittedName>
</protein>
<name>A0A8J4G646_9CHLO</name>
<dbReference type="InterPro" id="IPR040229">
    <property type="entry name" value="At3g27390-like"/>
</dbReference>
<dbReference type="AlphaFoldDB" id="A0A8J4G646"/>
<reference evidence="3" key="1">
    <citation type="journal article" date="2021" name="Proc. Natl. Acad. Sci. U.S.A.">
        <title>Three genomes in the algal genus Volvox reveal the fate of a haploid sex-determining region after a transition to homothallism.</title>
        <authorList>
            <person name="Yamamoto K."/>
            <person name="Hamaji T."/>
            <person name="Kawai-Toyooka H."/>
            <person name="Matsuzaki R."/>
            <person name="Takahashi F."/>
            <person name="Nishimura Y."/>
            <person name="Kawachi M."/>
            <person name="Noguchi H."/>
            <person name="Minakuchi Y."/>
            <person name="Umen J.G."/>
            <person name="Toyoda A."/>
            <person name="Nozaki H."/>
        </authorList>
    </citation>
    <scope>NUCLEOTIDE SEQUENCE</scope>
    <source>
        <strain evidence="3">NIES-3785</strain>
    </source>
</reference>
<feature type="transmembrane region" description="Helical" evidence="2">
    <location>
        <begin position="256"/>
        <end position="278"/>
    </location>
</feature>
<dbReference type="Proteomes" id="UP000722791">
    <property type="component" value="Unassembled WGS sequence"/>
</dbReference>
<feature type="transmembrane region" description="Helical" evidence="2">
    <location>
        <begin position="231"/>
        <end position="250"/>
    </location>
</feature>
<evidence type="ECO:0000313" key="4">
    <source>
        <dbReference type="Proteomes" id="UP000722791"/>
    </source>
</evidence>
<evidence type="ECO:0000256" key="2">
    <source>
        <dbReference type="SAM" id="Phobius"/>
    </source>
</evidence>
<dbReference type="PANTHER" id="PTHR31133">
    <property type="entry name" value="MEMBRANE PROTEIN"/>
    <property type="match status" value="1"/>
</dbReference>
<feature type="transmembrane region" description="Helical" evidence="2">
    <location>
        <begin position="88"/>
        <end position="119"/>
    </location>
</feature>
<keyword evidence="2" id="KW-0472">Membrane</keyword>
<comment type="caution">
    <text evidence="3">The sequence shown here is derived from an EMBL/GenBank/DDBJ whole genome shotgun (WGS) entry which is preliminary data.</text>
</comment>
<feature type="transmembrane region" description="Helical" evidence="2">
    <location>
        <begin position="43"/>
        <end position="64"/>
    </location>
</feature>
<evidence type="ECO:0000313" key="3">
    <source>
        <dbReference type="EMBL" id="GIM00733.1"/>
    </source>
</evidence>
<feature type="transmembrane region" description="Helical" evidence="2">
    <location>
        <begin position="183"/>
        <end position="210"/>
    </location>
</feature>
<organism evidence="3 4">
    <name type="scientific">Volvox reticuliferus</name>
    <dbReference type="NCBI Taxonomy" id="1737510"/>
    <lineage>
        <taxon>Eukaryota</taxon>
        <taxon>Viridiplantae</taxon>
        <taxon>Chlorophyta</taxon>
        <taxon>core chlorophytes</taxon>
        <taxon>Chlorophyceae</taxon>
        <taxon>CS clade</taxon>
        <taxon>Chlamydomonadales</taxon>
        <taxon>Volvocaceae</taxon>
        <taxon>Volvox</taxon>
    </lineage>
</organism>
<proteinExistence type="predicted"/>
<sequence>MERRNANGMAFNSVSCCILPLLCVGALLQSVLLTGVGFLKGAVVLVPVALLTIPSWVFATLLHWPRAFVATYLTVAVTQRLGPNLRTLALVVLPVPLVAWPLATAIASVLFSLGVGFFWPLWATVALGSLLEADKLLTTAVLEPLDLAKTCALEIWKFTDSSYFTYLDELRRPYYGEPLDVSLVRLLIAAVLSLLCSLLGTLAVMLLGIIRLPFIIARALGEWMSLLGKCPAKLMCLWLPLWVLGIPLIPGVVLSLFLLVMLGNAVYIGPTCGVVAYLSTTSRPAYRCFTWALFTALDVMYAHIYAMDEAAVRLTGLGSSSLLPLPAQRIDGRRVPYNGAGVHSAQGSSPSTAAASAQLSTPLDQAWATFEDICAASVERAVLWGWVPRADLADSEAYLFIGLPALALLQLLADAAAVPSGWMPAEAAPDKLEVEGPPGEPDAGQGRDAGVEGTLQGEEAGAGGNNGGGDADLVGGGRGSME</sequence>
<gene>
    <name evidence="3" type="ORF">Vretimale_5643</name>
</gene>
<feature type="compositionally biased region" description="Gly residues" evidence="1">
    <location>
        <begin position="460"/>
        <end position="482"/>
    </location>
</feature>
<feature type="non-terminal residue" evidence="3">
    <location>
        <position position="482"/>
    </location>
</feature>
<keyword evidence="2" id="KW-0812">Transmembrane</keyword>